<dbReference type="InterPro" id="IPR050086">
    <property type="entry name" value="MetN_ABC_transporter-like"/>
</dbReference>
<geneLocation type="plasmid" evidence="12 14">
    <name>pTiAF3.44</name>
</geneLocation>
<dbReference type="OrthoDB" id="9802264at2"/>
<dbReference type="EMBL" id="CP039694">
    <property type="protein sequence ID" value="QCJ01019.1"/>
    <property type="molecule type" value="Genomic_DNA"/>
</dbReference>
<evidence type="ECO:0000313" key="13">
    <source>
        <dbReference type="Proteomes" id="UP000298545"/>
    </source>
</evidence>
<dbReference type="GO" id="GO:0005524">
    <property type="term" value="F:ATP binding"/>
    <property type="evidence" value="ECO:0007669"/>
    <property type="project" value="UniProtKB-KW"/>
</dbReference>
<keyword evidence="7" id="KW-0547">Nucleotide-binding</keyword>
<evidence type="ECO:0000256" key="8">
    <source>
        <dbReference type="ARBA" id="ARBA00022840"/>
    </source>
</evidence>
<reference evidence="11 13" key="1">
    <citation type="submission" date="2019-04" db="EMBL/GenBank/DDBJ databases">
        <title>Complete genome sequence of Agrobacterium larrymoorei CFBP5473.</title>
        <authorList>
            <person name="Haryono M."/>
            <person name="Chou L."/>
            <person name="Lin Y.-C."/>
            <person name="Lai E.-M."/>
            <person name="Kuo C.-H."/>
        </authorList>
    </citation>
    <scope>NUCLEOTIDE SEQUENCE [LARGE SCALE GENOMIC DNA]</scope>
    <source>
        <strain evidence="11 13">CFBP5473</strain>
        <plasmid evidence="13">pticfbp5473</plasmid>
        <plasmid evidence="11">pTiCFBP5473</plasmid>
    </source>
</reference>
<dbReference type="PIRSF" id="PIRSF039085">
    <property type="entry name" value="ABC_ATPase_HisP"/>
    <property type="match status" value="1"/>
</dbReference>
<dbReference type="InterPro" id="IPR027417">
    <property type="entry name" value="P-loop_NTPase"/>
</dbReference>
<dbReference type="Gene3D" id="3.40.50.300">
    <property type="entry name" value="P-loop containing nucleotide triphosphate hydrolases"/>
    <property type="match status" value="1"/>
</dbReference>
<evidence type="ECO:0000256" key="4">
    <source>
        <dbReference type="ARBA" id="ARBA00022448"/>
    </source>
</evidence>
<dbReference type="PROSITE" id="PS00211">
    <property type="entry name" value="ABC_TRANSPORTER_1"/>
    <property type="match status" value="1"/>
</dbReference>
<dbReference type="InterPro" id="IPR003593">
    <property type="entry name" value="AAA+_ATPase"/>
</dbReference>
<sequence>MDSARPTLEAEDIHKSFGTLEVLKGISLTANKGDVVSIIGSSGSGKSTFLRCMNFLETPSRGRIAVGQEEIVVKTDAAGRLVGVDRKKIERMRMQLGMVFQSFNLWGHMTVLQNVMEGPVHVLKEPRGEARDRAMDFLDKVGIADKHAAYPSHLSGGQQQRVSIARALAMQPSALLFDEPTSALDPELVGEVLKVIRKLAEEGRTMVVVTHEMGFAREVSSKVLFLEKGQIEEQGTPQQVFQNSTSARCRAFLSSVL</sequence>
<protein>
    <submittedName>
        <fullName evidence="11">ABC transporter ATP-binding protein</fullName>
    </submittedName>
</protein>
<dbReference type="PROSITE" id="PS50893">
    <property type="entry name" value="ABC_TRANSPORTER_2"/>
    <property type="match status" value="1"/>
</dbReference>
<dbReference type="SUPFAM" id="SSF52540">
    <property type="entry name" value="P-loop containing nucleoside triphosphate hydrolases"/>
    <property type="match status" value="1"/>
</dbReference>
<comment type="similarity">
    <text evidence="3">Belongs to the ABC transporter superfamily.</text>
</comment>
<geneLocation type="plasmid" evidence="11">
    <name>pTiCFBP5473</name>
</geneLocation>
<evidence type="ECO:0000256" key="2">
    <source>
        <dbReference type="ARBA" id="ARBA00004533"/>
    </source>
</evidence>
<accession>A0A4D7DXK9</accession>
<evidence type="ECO:0000256" key="1">
    <source>
        <dbReference type="ARBA" id="ARBA00004202"/>
    </source>
</evidence>
<dbReference type="RefSeq" id="WP_027676691.1">
    <property type="nucleotide sequence ID" value="NZ_CP039694.1"/>
</dbReference>
<dbReference type="GO" id="GO:0005886">
    <property type="term" value="C:plasma membrane"/>
    <property type="evidence" value="ECO:0007669"/>
    <property type="project" value="UniProtKB-SubCell"/>
</dbReference>
<dbReference type="GO" id="GO:0016887">
    <property type="term" value="F:ATP hydrolysis activity"/>
    <property type="evidence" value="ECO:0007669"/>
    <property type="project" value="InterPro"/>
</dbReference>
<evidence type="ECO:0000259" key="10">
    <source>
        <dbReference type="PROSITE" id="PS50893"/>
    </source>
</evidence>
<dbReference type="InterPro" id="IPR003439">
    <property type="entry name" value="ABC_transporter-like_ATP-bd"/>
</dbReference>
<proteinExistence type="inferred from homology"/>
<keyword evidence="5" id="KW-1003">Cell membrane</keyword>
<dbReference type="InterPro" id="IPR030679">
    <property type="entry name" value="ABC_ATPase_HisP-typ"/>
</dbReference>
<dbReference type="Pfam" id="PF00005">
    <property type="entry name" value="ABC_tran"/>
    <property type="match status" value="1"/>
</dbReference>
<dbReference type="AlphaFoldDB" id="A0A4D7DXK9"/>
<evidence type="ECO:0000256" key="6">
    <source>
        <dbReference type="ARBA" id="ARBA00022519"/>
    </source>
</evidence>
<dbReference type="CDD" id="cd03262">
    <property type="entry name" value="ABC_HisP_GlnQ"/>
    <property type="match status" value="1"/>
</dbReference>
<dbReference type="EMBL" id="CP072169">
    <property type="protein sequence ID" value="QYA10356.1"/>
    <property type="molecule type" value="Genomic_DNA"/>
</dbReference>
<evidence type="ECO:0000256" key="3">
    <source>
        <dbReference type="ARBA" id="ARBA00005417"/>
    </source>
</evidence>
<dbReference type="SMART" id="SM00382">
    <property type="entry name" value="AAA"/>
    <property type="match status" value="1"/>
</dbReference>
<evidence type="ECO:0000313" key="11">
    <source>
        <dbReference type="EMBL" id="QCJ01019.1"/>
    </source>
</evidence>
<evidence type="ECO:0000313" key="14">
    <source>
        <dbReference type="Proteomes" id="UP000826513"/>
    </source>
</evidence>
<dbReference type="Proteomes" id="UP000826513">
    <property type="component" value="Plasmid pTiAF3.44"/>
</dbReference>
<keyword evidence="8 11" id="KW-0067">ATP-binding</keyword>
<name>A0A4D7DXK9_9HYPH</name>
<keyword evidence="14" id="KW-1185">Reference proteome</keyword>
<evidence type="ECO:0000256" key="9">
    <source>
        <dbReference type="ARBA" id="ARBA00023136"/>
    </source>
</evidence>
<geneLocation type="plasmid" evidence="13">
    <name>pticfbp5473</name>
</geneLocation>
<dbReference type="GO" id="GO:0015424">
    <property type="term" value="F:ABC-type amino acid transporter activity"/>
    <property type="evidence" value="ECO:0007669"/>
    <property type="project" value="InterPro"/>
</dbReference>
<dbReference type="PANTHER" id="PTHR43166:SF35">
    <property type="entry name" value="L-CYSTINE IMPORT ATP-BINDING PROTEIN TCYN"/>
    <property type="match status" value="1"/>
</dbReference>
<keyword evidence="6" id="KW-0997">Cell inner membrane</keyword>
<dbReference type="InterPro" id="IPR017871">
    <property type="entry name" value="ABC_transporter-like_CS"/>
</dbReference>
<gene>
    <name evidence="11" type="ORF">CFBP5473_23970</name>
    <name evidence="12" type="ORF">J5285_22630</name>
</gene>
<comment type="subcellular location">
    <subcellularLocation>
        <location evidence="2">Cell inner membrane</location>
    </subcellularLocation>
    <subcellularLocation>
        <location evidence="1">Cell membrane</location>
        <topology evidence="1">Peripheral membrane protein</topology>
    </subcellularLocation>
</comment>
<organism evidence="11 13">
    <name type="scientific">Agrobacterium larrymoorei</name>
    <dbReference type="NCBI Taxonomy" id="160699"/>
    <lineage>
        <taxon>Bacteria</taxon>
        <taxon>Pseudomonadati</taxon>
        <taxon>Pseudomonadota</taxon>
        <taxon>Alphaproteobacteria</taxon>
        <taxon>Hyphomicrobiales</taxon>
        <taxon>Rhizobiaceae</taxon>
        <taxon>Rhizobium/Agrobacterium group</taxon>
        <taxon>Agrobacterium</taxon>
    </lineage>
</organism>
<evidence type="ECO:0000313" key="12">
    <source>
        <dbReference type="EMBL" id="QYA10356.1"/>
    </source>
</evidence>
<keyword evidence="4" id="KW-0813">Transport</keyword>
<evidence type="ECO:0000256" key="5">
    <source>
        <dbReference type="ARBA" id="ARBA00022475"/>
    </source>
</evidence>
<keyword evidence="9" id="KW-0472">Membrane</keyword>
<dbReference type="KEGG" id="alf:CFBP5473_23970"/>
<feature type="domain" description="ABC transporter" evidence="10">
    <location>
        <begin position="8"/>
        <end position="253"/>
    </location>
</feature>
<dbReference type="STRING" id="1367849.GCA_000518585_04152"/>
<evidence type="ECO:0000256" key="7">
    <source>
        <dbReference type="ARBA" id="ARBA00022741"/>
    </source>
</evidence>
<dbReference type="Proteomes" id="UP000298545">
    <property type="component" value="Plasmid pTiCFBP5473"/>
</dbReference>
<dbReference type="PANTHER" id="PTHR43166">
    <property type="entry name" value="AMINO ACID IMPORT ATP-BINDING PROTEIN"/>
    <property type="match status" value="1"/>
</dbReference>
<dbReference type="FunFam" id="3.40.50.300:FF:000020">
    <property type="entry name" value="Amino acid ABC transporter ATP-binding component"/>
    <property type="match status" value="1"/>
</dbReference>
<reference evidence="12 14" key="2">
    <citation type="submission" date="2021-03" db="EMBL/GenBank/DDBJ databases">
        <title>Rapid diversification of plasmids in a genus of pathogenic and nitrogen fixing bacteria.</title>
        <authorList>
            <person name="Weisberg A.J."/>
            <person name="Miller M."/>
            <person name="Ream W."/>
            <person name="Grunwald N.J."/>
            <person name="Chang J.H."/>
        </authorList>
    </citation>
    <scope>NUCLEOTIDE SEQUENCE [LARGE SCALE GENOMIC DNA]</scope>
    <source>
        <strain evidence="12 14">AF3.44</strain>
        <plasmid evidence="12 14">pTiAF3.44</plasmid>
    </source>
</reference>
<keyword evidence="11" id="KW-0614">Plasmid</keyword>